<keyword evidence="3" id="KW-1185">Reference proteome</keyword>
<evidence type="ECO:0000313" key="3">
    <source>
        <dbReference type="Proteomes" id="UP000278351"/>
    </source>
</evidence>
<organism evidence="2 3">
    <name type="scientific">Chitinophaga lutea</name>
    <dbReference type="NCBI Taxonomy" id="2488634"/>
    <lineage>
        <taxon>Bacteria</taxon>
        <taxon>Pseudomonadati</taxon>
        <taxon>Bacteroidota</taxon>
        <taxon>Chitinophagia</taxon>
        <taxon>Chitinophagales</taxon>
        <taxon>Chitinophagaceae</taxon>
        <taxon>Chitinophaga</taxon>
    </lineage>
</organism>
<dbReference type="GO" id="GO:0090313">
    <property type="term" value="P:regulation of protein targeting to membrane"/>
    <property type="evidence" value="ECO:0007669"/>
    <property type="project" value="TreeGrafter"/>
</dbReference>
<reference evidence="2 3" key="1">
    <citation type="submission" date="2018-11" db="EMBL/GenBank/DDBJ databases">
        <title>Chitinophaga lutea sp.nov., isolate from arsenic contaminated soil.</title>
        <authorList>
            <person name="Zong Y."/>
        </authorList>
    </citation>
    <scope>NUCLEOTIDE SEQUENCE [LARGE SCALE GENOMIC DNA]</scope>
    <source>
        <strain evidence="2 3">ZY74</strain>
    </source>
</reference>
<dbReference type="PANTHER" id="PTHR30441:SF8">
    <property type="entry name" value="DUF748 DOMAIN-CONTAINING PROTEIN"/>
    <property type="match status" value="1"/>
</dbReference>
<sequence length="912" mass="99683">MFKKTDPMKLKKILKGIGIGLLVLIALLIAIPYLFKGQIIAKIKTEINKNLNAKVDFKDVNVSLFRRFPRLAVALDELQVTGTGHFEGDTLLAVKRLDAAMDLMSAIKGEKIDIYNIVLQQPRIYAIVDEEGRANWDITKPDTTTAAPGEPGDTSASDFSLSLRQYSLENASIRYSDRQGHMHLAIDQLNHKGKGDFTQDQFTLQTSTTTEALSFAQGFIPYLVDTKVEILTDINIDNKTSTYSFKTDKIAVNNLKISTEGFVQLLNDSSYKMDIKFAAPSTDFKDVLSLIPAIYAQDFASIKTSGTASFSGFVKGTYTPQQMPAYSMNLAVKNGFFQYPDLPKPVKNIQLAVNVSNPDGVPDHTIIDVPQAHLEMDESPVDLRLMVKTPVSDLYLDAAAKGKLDLGKVGQFVKFENGTRLSGLLDADLKARGYMSAIEKQQYEQFDASGKLAVGNLLYASKDYPEGVKVSALQMLFNPKNVTVPEFKGQYLGTSFSATGEVNNLLAYVLRNDALNGRLDLDADNIVLDKWLATGGTEAPAAKTTAAAPASAPFAVPNNLDFTVNAKAQKVHYDKVDLTQLSGTLKISDETVTMKDIKANALQGTMKIDGTYSTKHSKQKPDISLTYDVKELDVQQTFKAFNTVQKLMPIAQFLSGKLSSQLTMTGKLGEDMSPDLSTLSGDGSLLLIQGFLKKFAPLDQLATQLNVAALQDISVRDIKNYFAFENGRMKVNPFRVKLSNMNMLIGGSHGFDQSMDYTMQLALPRALLGQKGNTLVNNLVTQAHNKGIPVQVSDTVYLNVLMGGSILKPALKTDLKEVAGNAVNNLKDQATAMAKQKLDTVKNTVKDSLKHVKNEAVSAVKDELKKQLLGNKDSAQSGKTIQDAGKTAEKTLNNTLNSLLKRKKAAADTTKQ</sequence>
<keyword evidence="1" id="KW-1133">Transmembrane helix</keyword>
<accession>A0A3N4PWL6</accession>
<proteinExistence type="predicted"/>
<protein>
    <submittedName>
        <fullName evidence="2">Uncharacterized protein</fullName>
    </submittedName>
</protein>
<dbReference type="PANTHER" id="PTHR30441">
    <property type="entry name" value="DUF748 DOMAIN-CONTAINING PROTEIN"/>
    <property type="match status" value="1"/>
</dbReference>
<keyword evidence="1" id="KW-0812">Transmembrane</keyword>
<gene>
    <name evidence="2" type="ORF">EGT74_01650</name>
</gene>
<keyword evidence="1" id="KW-0472">Membrane</keyword>
<dbReference type="AlphaFoldDB" id="A0A3N4PWL6"/>
<dbReference type="Proteomes" id="UP000278351">
    <property type="component" value="Unassembled WGS sequence"/>
</dbReference>
<dbReference type="EMBL" id="RPDH01000001">
    <property type="protein sequence ID" value="RPE12288.1"/>
    <property type="molecule type" value="Genomic_DNA"/>
</dbReference>
<name>A0A3N4PWL6_9BACT</name>
<dbReference type="GO" id="GO:0005886">
    <property type="term" value="C:plasma membrane"/>
    <property type="evidence" value="ECO:0007669"/>
    <property type="project" value="TreeGrafter"/>
</dbReference>
<evidence type="ECO:0000313" key="2">
    <source>
        <dbReference type="EMBL" id="RPE12288.1"/>
    </source>
</evidence>
<feature type="transmembrane region" description="Helical" evidence="1">
    <location>
        <begin position="12"/>
        <end position="35"/>
    </location>
</feature>
<evidence type="ECO:0000256" key="1">
    <source>
        <dbReference type="SAM" id="Phobius"/>
    </source>
</evidence>
<comment type="caution">
    <text evidence="2">The sequence shown here is derived from an EMBL/GenBank/DDBJ whole genome shotgun (WGS) entry which is preliminary data.</text>
</comment>
<dbReference type="InterPro" id="IPR052894">
    <property type="entry name" value="AsmA-related"/>
</dbReference>